<sequence>MKYIFQFFFVVFLSVIYDFTDFSCLS</sequence>
<dbReference type="AlphaFoldDB" id="A0A0E9XT54"/>
<reference evidence="1" key="2">
    <citation type="journal article" date="2015" name="Fish Shellfish Immunol.">
        <title>Early steps in the European eel (Anguilla anguilla)-Vibrio vulnificus interaction in the gills: Role of the RtxA13 toxin.</title>
        <authorList>
            <person name="Callol A."/>
            <person name="Pajuelo D."/>
            <person name="Ebbesson L."/>
            <person name="Teles M."/>
            <person name="MacKenzie S."/>
            <person name="Amaro C."/>
        </authorList>
    </citation>
    <scope>NUCLEOTIDE SEQUENCE</scope>
</reference>
<evidence type="ECO:0000313" key="1">
    <source>
        <dbReference type="EMBL" id="JAI05830.1"/>
    </source>
</evidence>
<dbReference type="EMBL" id="GBXM01002748">
    <property type="protein sequence ID" value="JAI05830.1"/>
    <property type="molecule type" value="Transcribed_RNA"/>
</dbReference>
<name>A0A0E9XT54_ANGAN</name>
<proteinExistence type="predicted"/>
<reference evidence="1" key="1">
    <citation type="submission" date="2014-11" db="EMBL/GenBank/DDBJ databases">
        <authorList>
            <person name="Amaro Gonzalez C."/>
        </authorList>
    </citation>
    <scope>NUCLEOTIDE SEQUENCE</scope>
</reference>
<protein>
    <submittedName>
        <fullName evidence="1">Uncharacterized protein</fullName>
    </submittedName>
</protein>
<organism evidence="1">
    <name type="scientific">Anguilla anguilla</name>
    <name type="common">European freshwater eel</name>
    <name type="synonym">Muraena anguilla</name>
    <dbReference type="NCBI Taxonomy" id="7936"/>
    <lineage>
        <taxon>Eukaryota</taxon>
        <taxon>Metazoa</taxon>
        <taxon>Chordata</taxon>
        <taxon>Craniata</taxon>
        <taxon>Vertebrata</taxon>
        <taxon>Euteleostomi</taxon>
        <taxon>Actinopterygii</taxon>
        <taxon>Neopterygii</taxon>
        <taxon>Teleostei</taxon>
        <taxon>Anguilliformes</taxon>
        <taxon>Anguillidae</taxon>
        <taxon>Anguilla</taxon>
    </lineage>
</organism>
<accession>A0A0E9XT54</accession>